<dbReference type="InterPro" id="IPR003265">
    <property type="entry name" value="HhH-GPD_domain"/>
</dbReference>
<dbReference type="PANTHER" id="PTHR43003">
    <property type="entry name" value="DNA-3-METHYLADENINE GLYCOSYLASE"/>
    <property type="match status" value="1"/>
</dbReference>
<dbReference type="SMART" id="SM01009">
    <property type="entry name" value="AlkA_N"/>
    <property type="match status" value="1"/>
</dbReference>
<comment type="caution">
    <text evidence="7">The sequence shown here is derived from an EMBL/GenBank/DDBJ whole genome shotgun (WGS) entry which is preliminary data.</text>
</comment>
<feature type="domain" description="HhH-GPD" evidence="5">
    <location>
        <begin position="134"/>
        <end position="280"/>
    </location>
</feature>
<sequence length="295" mass="32001">MALLGVTLHLDYAPPLDWAFFLGYFSGRLTTGVETVESGHYTRAVEIDGDTGTITVAPHASQHQLSVSVRGPVARHTDAIRARVRQMFDLDADPAAVRVALATEPRMSALVAARPGIRVPGAWSHFELLVRTIVGQQVSVRAATTIMGRIATRFGHRMSNSDSAPPDLLFPAPEVLADGDLSSIGMPTQRVRALRAVARAVADRALVFTDPDQNAVRATLLALPGIGPWTVEYFALRGLRDSDAWPGSDLVLKRAVESPITEAWRPYRGYAAQHLWLDATQRAAPRRTSTPQNGS</sequence>
<dbReference type="Gene3D" id="1.10.340.30">
    <property type="entry name" value="Hypothetical protein, domain 2"/>
    <property type="match status" value="1"/>
</dbReference>
<dbReference type="SMART" id="SM00478">
    <property type="entry name" value="ENDO3c"/>
    <property type="match status" value="1"/>
</dbReference>
<dbReference type="InterPro" id="IPR011257">
    <property type="entry name" value="DNA_glycosylase"/>
</dbReference>
<evidence type="ECO:0000256" key="4">
    <source>
        <dbReference type="ARBA" id="ARBA00023204"/>
    </source>
</evidence>
<evidence type="ECO:0000313" key="8">
    <source>
        <dbReference type="Proteomes" id="UP000676565"/>
    </source>
</evidence>
<gene>
    <name evidence="7" type="ORF">J8F10_00735</name>
</gene>
<dbReference type="RefSeq" id="WP_210651639.1">
    <property type="nucleotide sequence ID" value="NZ_JAGKQQ010000001.1"/>
</dbReference>
<proteinExistence type="predicted"/>
<dbReference type="Pfam" id="PF06029">
    <property type="entry name" value="AlkA_N"/>
    <property type="match status" value="1"/>
</dbReference>
<keyword evidence="8" id="KW-1185">Reference proteome</keyword>
<keyword evidence="4" id="KW-0234">DNA repair</keyword>
<dbReference type="SUPFAM" id="SSF55945">
    <property type="entry name" value="TATA-box binding protein-like"/>
    <property type="match status" value="1"/>
</dbReference>
<dbReference type="InterPro" id="IPR037046">
    <property type="entry name" value="AlkA_N_sf"/>
</dbReference>
<evidence type="ECO:0000313" key="7">
    <source>
        <dbReference type="EMBL" id="MBP3953825.1"/>
    </source>
</evidence>
<protein>
    <recommendedName>
        <fullName evidence="2">DNA-3-methyladenine glycosylase II</fullName>
        <ecNumber evidence="2">3.2.2.21</ecNumber>
    </recommendedName>
</protein>
<dbReference type="InterPro" id="IPR010316">
    <property type="entry name" value="AlkA_N"/>
</dbReference>
<evidence type="ECO:0000259" key="5">
    <source>
        <dbReference type="SMART" id="SM00478"/>
    </source>
</evidence>
<dbReference type="PANTHER" id="PTHR43003:SF13">
    <property type="entry name" value="DNA-3-METHYLADENINE GLYCOSYLASE 2"/>
    <property type="match status" value="1"/>
</dbReference>
<dbReference type="SUPFAM" id="SSF48150">
    <property type="entry name" value="DNA-glycosylase"/>
    <property type="match status" value="1"/>
</dbReference>
<dbReference type="Pfam" id="PF00730">
    <property type="entry name" value="HhH-GPD"/>
    <property type="match status" value="1"/>
</dbReference>
<comment type="catalytic activity">
    <reaction evidence="1">
        <text>Hydrolysis of alkylated DNA, releasing 3-methyladenine, 3-methylguanine, 7-methylguanine and 7-methyladenine.</text>
        <dbReference type="EC" id="3.2.2.21"/>
    </reaction>
</comment>
<reference evidence="7 8" key="1">
    <citation type="submission" date="2021-04" db="EMBL/GenBank/DDBJ databases">
        <authorList>
            <person name="Ivanova A."/>
        </authorList>
    </citation>
    <scope>NUCLEOTIDE SEQUENCE [LARGE SCALE GENOMIC DNA]</scope>
    <source>
        <strain evidence="7 8">G18</strain>
    </source>
</reference>
<organism evidence="7 8">
    <name type="scientific">Gemmata palustris</name>
    <dbReference type="NCBI Taxonomy" id="2822762"/>
    <lineage>
        <taxon>Bacteria</taxon>
        <taxon>Pseudomonadati</taxon>
        <taxon>Planctomycetota</taxon>
        <taxon>Planctomycetia</taxon>
        <taxon>Gemmatales</taxon>
        <taxon>Gemmataceae</taxon>
        <taxon>Gemmata</taxon>
    </lineage>
</organism>
<evidence type="ECO:0000259" key="6">
    <source>
        <dbReference type="SMART" id="SM01009"/>
    </source>
</evidence>
<feature type="domain" description="DNA-3-methyladenine glycosylase AlkA N-terminal" evidence="6">
    <location>
        <begin position="7"/>
        <end position="124"/>
    </location>
</feature>
<dbReference type="InterPro" id="IPR051912">
    <property type="entry name" value="Alkylbase_DNA_Glycosylase/TA"/>
</dbReference>
<dbReference type="EMBL" id="JAGKQQ010000001">
    <property type="protein sequence ID" value="MBP3953825.1"/>
    <property type="molecule type" value="Genomic_DNA"/>
</dbReference>
<name>A0ABS5BKK0_9BACT</name>
<keyword evidence="3" id="KW-0227">DNA damage</keyword>
<evidence type="ECO:0000256" key="3">
    <source>
        <dbReference type="ARBA" id="ARBA00022763"/>
    </source>
</evidence>
<evidence type="ECO:0000256" key="1">
    <source>
        <dbReference type="ARBA" id="ARBA00000086"/>
    </source>
</evidence>
<evidence type="ECO:0000256" key="2">
    <source>
        <dbReference type="ARBA" id="ARBA00012000"/>
    </source>
</evidence>
<dbReference type="Gene3D" id="3.30.310.20">
    <property type="entry name" value="DNA-3-methyladenine glycosylase AlkA, N-terminal domain"/>
    <property type="match status" value="1"/>
</dbReference>
<dbReference type="EC" id="3.2.2.21" evidence="2"/>
<dbReference type="Proteomes" id="UP000676565">
    <property type="component" value="Unassembled WGS sequence"/>
</dbReference>
<accession>A0ABS5BKK0</accession>